<dbReference type="InterPro" id="IPR007528">
    <property type="entry name" value="RINT1_Tip20"/>
</dbReference>
<keyword evidence="2" id="KW-1185">Reference proteome</keyword>
<dbReference type="PANTHER" id="PTHR13520">
    <property type="entry name" value="RAD50-INTERACTING PROTEIN 1 RINT-1"/>
    <property type="match status" value="1"/>
</dbReference>
<organism evidence="1 2">
    <name type="scientific">Cynara cardunculus var. scolymus</name>
    <name type="common">Globe artichoke</name>
    <name type="synonym">Cynara scolymus</name>
    <dbReference type="NCBI Taxonomy" id="59895"/>
    <lineage>
        <taxon>Eukaryota</taxon>
        <taxon>Viridiplantae</taxon>
        <taxon>Streptophyta</taxon>
        <taxon>Embryophyta</taxon>
        <taxon>Tracheophyta</taxon>
        <taxon>Spermatophyta</taxon>
        <taxon>Magnoliopsida</taxon>
        <taxon>eudicotyledons</taxon>
        <taxon>Gunneridae</taxon>
        <taxon>Pentapetalae</taxon>
        <taxon>asterids</taxon>
        <taxon>campanulids</taxon>
        <taxon>Asterales</taxon>
        <taxon>Asteraceae</taxon>
        <taxon>Carduoideae</taxon>
        <taxon>Cardueae</taxon>
        <taxon>Carduinae</taxon>
        <taxon>Cynara</taxon>
    </lineage>
</organism>
<proteinExistence type="predicted"/>
<sequence>MQASAAEQSPSCALAFSEELDEIALTPWLERRKCILLLLMLSNLAEDVYVKFLGHALNGPALFSAFDHRVDQALAILRPQAIADCRSLLASFGWPPLLSALNPSNLEAKKSAEATNPLSTM</sequence>
<accession>A0A124SEB4</accession>
<dbReference type="STRING" id="59895.A0A124SEB4"/>
<comment type="caution">
    <text evidence="1">The sequence shown here is derived from an EMBL/GenBank/DDBJ whole genome shotgun (WGS) entry which is preliminary data.</text>
</comment>
<evidence type="ECO:0000313" key="1">
    <source>
        <dbReference type="EMBL" id="KVH99532.1"/>
    </source>
</evidence>
<dbReference type="GO" id="GO:0006890">
    <property type="term" value="P:retrograde vesicle-mediated transport, Golgi to endoplasmic reticulum"/>
    <property type="evidence" value="ECO:0007669"/>
    <property type="project" value="InterPro"/>
</dbReference>
<dbReference type="AlphaFoldDB" id="A0A124SEB4"/>
<dbReference type="Proteomes" id="UP000243975">
    <property type="component" value="Unassembled WGS sequence"/>
</dbReference>
<protein>
    <submittedName>
        <fullName evidence="1">RINT-1/TIP-1-like protein</fullName>
    </submittedName>
</protein>
<gene>
    <name evidence="1" type="ORF">Ccrd_022232</name>
</gene>
<dbReference type="PROSITE" id="PS51386">
    <property type="entry name" value="RINT1_TIP20"/>
    <property type="match status" value="1"/>
</dbReference>
<dbReference type="PANTHER" id="PTHR13520:SF1">
    <property type="entry name" value="RINT1-LIKE PROTEIN MAG2"/>
    <property type="match status" value="1"/>
</dbReference>
<evidence type="ECO:0000313" key="2">
    <source>
        <dbReference type="Proteomes" id="UP000243975"/>
    </source>
</evidence>
<dbReference type="EMBL" id="LEKV01003455">
    <property type="protein sequence ID" value="KVH99532.1"/>
    <property type="molecule type" value="Genomic_DNA"/>
</dbReference>
<name>A0A124SEB4_CYNCS</name>
<dbReference type="Gramene" id="KVH99532">
    <property type="protein sequence ID" value="KVH99532"/>
    <property type="gene ID" value="Ccrd_022232"/>
</dbReference>
<dbReference type="GO" id="GO:0060628">
    <property type="term" value="P:regulation of ER to Golgi vesicle-mediated transport"/>
    <property type="evidence" value="ECO:0007669"/>
    <property type="project" value="TreeGrafter"/>
</dbReference>
<reference evidence="1 2" key="1">
    <citation type="journal article" date="2016" name="Sci. Rep.">
        <title>The genome sequence of the outbreeding globe artichoke constructed de novo incorporating a phase-aware low-pass sequencing strategy of F1 progeny.</title>
        <authorList>
            <person name="Scaglione D."/>
            <person name="Reyes-Chin-Wo S."/>
            <person name="Acquadro A."/>
            <person name="Froenicke L."/>
            <person name="Portis E."/>
            <person name="Beitel C."/>
            <person name="Tirone M."/>
            <person name="Mauro R."/>
            <person name="Lo Monaco A."/>
            <person name="Mauromicale G."/>
            <person name="Faccioli P."/>
            <person name="Cattivelli L."/>
            <person name="Rieseberg L."/>
            <person name="Michelmore R."/>
            <person name="Lanteri S."/>
        </authorList>
    </citation>
    <scope>NUCLEOTIDE SEQUENCE [LARGE SCALE GENOMIC DNA]</scope>
    <source>
        <strain evidence="1">2C</strain>
    </source>
</reference>
<dbReference type="GO" id="GO:0070939">
    <property type="term" value="C:Dsl1/NZR complex"/>
    <property type="evidence" value="ECO:0007669"/>
    <property type="project" value="InterPro"/>
</dbReference>
<dbReference type="GO" id="GO:0006888">
    <property type="term" value="P:endoplasmic reticulum to Golgi vesicle-mediated transport"/>
    <property type="evidence" value="ECO:0007669"/>
    <property type="project" value="InterPro"/>
</dbReference>